<reference evidence="7" key="1">
    <citation type="submission" date="2020-10" db="EMBL/GenBank/DDBJ databases">
        <title>Chromosome-scale genome assembly of the Allis shad, Alosa alosa.</title>
        <authorList>
            <person name="Margot Z."/>
            <person name="Christophe K."/>
            <person name="Cabau C."/>
            <person name="Louis A."/>
            <person name="Berthelot C."/>
            <person name="Parey E."/>
            <person name="Roest Crollius H."/>
            <person name="Montfort J."/>
            <person name="Robinson-Rechavi M."/>
            <person name="Bucao C."/>
            <person name="Bouchez O."/>
            <person name="Gislard M."/>
            <person name="Lluch J."/>
            <person name="Milhes M."/>
            <person name="Lampietro C."/>
            <person name="Lopez Roques C."/>
            <person name="Donnadieu C."/>
            <person name="Braasch I."/>
            <person name="Desvignes T."/>
            <person name="Postlethwait J."/>
            <person name="Bobe J."/>
            <person name="Guiguen Y."/>
        </authorList>
    </citation>
    <scope>NUCLEOTIDE SEQUENCE</scope>
    <source>
        <strain evidence="7">M-15738</strain>
        <tissue evidence="7">Blood</tissue>
    </source>
</reference>
<keyword evidence="3" id="KW-0677">Repeat</keyword>
<dbReference type="SUPFAM" id="SSF48403">
    <property type="entry name" value="Ankyrin repeat"/>
    <property type="match status" value="1"/>
</dbReference>
<feature type="region of interest" description="Disordered" evidence="6">
    <location>
        <begin position="1"/>
        <end position="21"/>
    </location>
</feature>
<evidence type="ECO:0000256" key="1">
    <source>
        <dbReference type="ARBA" id="ARBA00004496"/>
    </source>
</evidence>
<evidence type="ECO:0000256" key="4">
    <source>
        <dbReference type="ARBA" id="ARBA00023043"/>
    </source>
</evidence>
<comment type="subcellular location">
    <subcellularLocation>
        <location evidence="1">Cytoplasm</location>
    </subcellularLocation>
</comment>
<feature type="compositionally biased region" description="Polar residues" evidence="6">
    <location>
        <begin position="7"/>
        <end position="16"/>
    </location>
</feature>
<proteinExistence type="predicted"/>
<comment type="caution">
    <text evidence="7">The sequence shown here is derived from an EMBL/GenBank/DDBJ whole genome shotgun (WGS) entry which is preliminary data.</text>
</comment>
<dbReference type="AlphaFoldDB" id="A0AAV6GM15"/>
<evidence type="ECO:0000256" key="6">
    <source>
        <dbReference type="SAM" id="MobiDB-lite"/>
    </source>
</evidence>
<dbReference type="Gene3D" id="1.25.40.20">
    <property type="entry name" value="Ankyrin repeat-containing domain"/>
    <property type="match status" value="1"/>
</dbReference>
<feature type="repeat" description="ANK" evidence="5">
    <location>
        <begin position="128"/>
        <end position="160"/>
    </location>
</feature>
<dbReference type="EMBL" id="JADWDJ010000009">
    <property type="protein sequence ID" value="KAG5276163.1"/>
    <property type="molecule type" value="Genomic_DNA"/>
</dbReference>
<name>A0AAV6GM15_9TELE</name>
<dbReference type="FunFam" id="1.25.40.20:FF:000031">
    <property type="entry name" value="Ankyrin repeat, family A (RFXANK-like), 2"/>
    <property type="match status" value="1"/>
</dbReference>
<accession>A0AAV6GM15</accession>
<keyword evidence="2" id="KW-0963">Cytoplasm</keyword>
<evidence type="ECO:0000256" key="3">
    <source>
        <dbReference type="ARBA" id="ARBA00022737"/>
    </source>
</evidence>
<feature type="repeat" description="ANK" evidence="5">
    <location>
        <begin position="62"/>
        <end position="94"/>
    </location>
</feature>
<organism evidence="7 8">
    <name type="scientific">Alosa alosa</name>
    <name type="common">allis shad</name>
    <dbReference type="NCBI Taxonomy" id="278164"/>
    <lineage>
        <taxon>Eukaryota</taxon>
        <taxon>Metazoa</taxon>
        <taxon>Chordata</taxon>
        <taxon>Craniata</taxon>
        <taxon>Vertebrata</taxon>
        <taxon>Euteleostomi</taxon>
        <taxon>Actinopterygii</taxon>
        <taxon>Neopterygii</taxon>
        <taxon>Teleostei</taxon>
        <taxon>Clupei</taxon>
        <taxon>Clupeiformes</taxon>
        <taxon>Clupeoidei</taxon>
        <taxon>Clupeidae</taxon>
        <taxon>Alosa</taxon>
    </lineage>
</organism>
<dbReference type="PROSITE" id="PS50297">
    <property type="entry name" value="ANK_REP_REGION"/>
    <property type="match status" value="3"/>
</dbReference>
<dbReference type="InterPro" id="IPR002110">
    <property type="entry name" value="Ankyrin_rpt"/>
</dbReference>
<protein>
    <recommendedName>
        <fullName evidence="9">Regulatory factor X-associated ankyrin-containing protein</fullName>
    </recommendedName>
</protein>
<dbReference type="Pfam" id="PF12796">
    <property type="entry name" value="Ank_2"/>
    <property type="match status" value="1"/>
</dbReference>
<evidence type="ECO:0000256" key="2">
    <source>
        <dbReference type="ARBA" id="ARBA00022490"/>
    </source>
</evidence>
<evidence type="ECO:0000313" key="8">
    <source>
        <dbReference type="Proteomes" id="UP000823561"/>
    </source>
</evidence>
<gene>
    <name evidence="7" type="ORF">AALO_G00128570</name>
</gene>
<feature type="repeat" description="ANK" evidence="5">
    <location>
        <begin position="95"/>
        <end position="127"/>
    </location>
</feature>
<dbReference type="GO" id="GO:0005737">
    <property type="term" value="C:cytoplasm"/>
    <property type="evidence" value="ECO:0007669"/>
    <property type="project" value="UniProtKB-SubCell"/>
</dbReference>
<evidence type="ECO:0008006" key="9">
    <source>
        <dbReference type="Google" id="ProtNLM"/>
    </source>
</evidence>
<evidence type="ECO:0000313" key="7">
    <source>
        <dbReference type="EMBL" id="KAG5276163.1"/>
    </source>
</evidence>
<dbReference type="GO" id="GO:0045944">
    <property type="term" value="P:positive regulation of transcription by RNA polymerase II"/>
    <property type="evidence" value="ECO:0007669"/>
    <property type="project" value="TreeGrafter"/>
</dbReference>
<keyword evidence="4 5" id="KW-0040">ANK repeat</keyword>
<dbReference type="Proteomes" id="UP000823561">
    <property type="component" value="Chromosome 9"/>
</dbReference>
<evidence type="ECO:0000256" key="5">
    <source>
        <dbReference type="PROSITE-ProRule" id="PRU00023"/>
    </source>
</evidence>
<dbReference type="SMART" id="SM00248">
    <property type="entry name" value="ANK"/>
    <property type="match status" value="4"/>
</dbReference>
<dbReference type="PANTHER" id="PTHR24124">
    <property type="entry name" value="ANKYRIN REPEAT FAMILY A"/>
    <property type="match status" value="1"/>
</dbReference>
<dbReference type="PROSITE" id="PS50088">
    <property type="entry name" value="ANK_REPEAT"/>
    <property type="match status" value="3"/>
</dbReference>
<dbReference type="PANTHER" id="PTHR24124:SF4">
    <property type="entry name" value="DNA-BINDING PROTEIN RFXANK"/>
    <property type="match status" value="1"/>
</dbReference>
<dbReference type="Pfam" id="PF00023">
    <property type="entry name" value="Ank"/>
    <property type="match status" value="1"/>
</dbReference>
<dbReference type="PRINTS" id="PR01415">
    <property type="entry name" value="ANKYRIN"/>
</dbReference>
<sequence>MDKDGVLTNSTLTNRQRGNEATVRPATLDNLSIHQLAAQGDIPQVTIHLTKEGALLNSTDKRGYTPLMWAAAFGEIDMVKFLMEKGADPKVLARERESALTLASSRGYADIVTLLLKKGVDIDSYDWNGGTPLLYAVRGNHVGCVVALLAGGADLTFEADSGYNPMDLAVALGHKEAQKAIEDHILKLLGYKPKNEKTP</sequence>
<keyword evidence="8" id="KW-1185">Reference proteome</keyword>
<dbReference type="GO" id="GO:0005634">
    <property type="term" value="C:nucleus"/>
    <property type="evidence" value="ECO:0007669"/>
    <property type="project" value="TreeGrafter"/>
</dbReference>
<dbReference type="InterPro" id="IPR036770">
    <property type="entry name" value="Ankyrin_rpt-contain_sf"/>
</dbReference>